<sequence>MSKTEENLAAAFEGESQANRKYLAYAKQATADGYTQVAKLFEAIAEAETIHAHTHFRNNGGIRSTAENLQAAINGETYEFTKMYPPFIAKAEEEGMTAATRGFKFANESEKVHAELFKKALDNLGNKEVYDVYLCTVCGHVAEHDAPDKCPICGAKSSAYKKY</sequence>
<dbReference type="Pfam" id="PF02915">
    <property type="entry name" value="Rubrerythrin"/>
    <property type="match status" value="1"/>
</dbReference>
<dbReference type="SUPFAM" id="SSF47240">
    <property type="entry name" value="Ferritin-like"/>
    <property type="match status" value="1"/>
</dbReference>
<evidence type="ECO:0000256" key="3">
    <source>
        <dbReference type="ARBA" id="ARBA00022982"/>
    </source>
</evidence>
<dbReference type="InterPro" id="IPR012347">
    <property type="entry name" value="Ferritin-like"/>
</dbReference>
<dbReference type="Pfam" id="PF21349">
    <property type="entry name" value="RUBY_RBDX"/>
    <property type="match status" value="1"/>
</dbReference>
<dbReference type="PANTHER" id="PTHR33746:SF4">
    <property type="entry name" value="RUBRERYTHRIN"/>
    <property type="match status" value="1"/>
</dbReference>
<dbReference type="OrthoDB" id="9799749at2"/>
<dbReference type="InterPro" id="IPR048574">
    <property type="entry name" value="RUBY_RBDX"/>
</dbReference>
<comment type="cofactor">
    <cofactor evidence="1">
        <name>Fe(3+)</name>
        <dbReference type="ChEBI" id="CHEBI:29034"/>
    </cofactor>
</comment>
<dbReference type="RefSeq" id="WP_132083274.1">
    <property type="nucleotide sequence ID" value="NZ_DALZLR010000020.1"/>
</dbReference>
<reference evidence="6 7" key="1">
    <citation type="submission" date="2019-03" db="EMBL/GenBank/DDBJ databases">
        <title>Genomic Encyclopedia of Type Strains, Phase IV (KMG-IV): sequencing the most valuable type-strain genomes for metagenomic binning, comparative biology and taxonomic classification.</title>
        <authorList>
            <person name="Goeker M."/>
        </authorList>
    </citation>
    <scope>NUCLEOTIDE SEQUENCE [LARGE SCALE GENOMIC DNA]</scope>
    <source>
        <strain evidence="6 7">DSM 15969</strain>
    </source>
</reference>
<keyword evidence="3" id="KW-0249">Electron transport</keyword>
<keyword evidence="7" id="KW-1185">Reference proteome</keyword>
<organism evidence="6 7">
    <name type="scientific">Anaerospora hongkongensis</name>
    <dbReference type="NCBI Taxonomy" id="244830"/>
    <lineage>
        <taxon>Bacteria</taxon>
        <taxon>Bacillati</taxon>
        <taxon>Bacillota</taxon>
        <taxon>Negativicutes</taxon>
        <taxon>Selenomonadales</taxon>
        <taxon>Sporomusaceae</taxon>
        <taxon>Anaerospora</taxon>
    </lineage>
</organism>
<name>A0A4R1PS23_9FIRM</name>
<dbReference type="Gene3D" id="2.20.28.10">
    <property type="match status" value="1"/>
</dbReference>
<dbReference type="InterPro" id="IPR009040">
    <property type="entry name" value="Ferritin-like_diiron"/>
</dbReference>
<dbReference type="InterPro" id="IPR009078">
    <property type="entry name" value="Ferritin-like_SF"/>
</dbReference>
<dbReference type="PROSITE" id="PS50903">
    <property type="entry name" value="RUBREDOXIN_LIKE"/>
    <property type="match status" value="1"/>
</dbReference>
<comment type="caution">
    <text evidence="6">The sequence shown here is derived from an EMBL/GenBank/DDBJ whole genome shotgun (WGS) entry which is preliminary data.</text>
</comment>
<feature type="domain" description="Ferritin-like diiron" evidence="5">
    <location>
        <begin position="1"/>
        <end position="128"/>
    </location>
</feature>
<dbReference type="GO" id="GO:0005506">
    <property type="term" value="F:iron ion binding"/>
    <property type="evidence" value="ECO:0007669"/>
    <property type="project" value="InterPro"/>
</dbReference>
<dbReference type="PROSITE" id="PS50905">
    <property type="entry name" value="FERRITIN_LIKE"/>
    <property type="match status" value="1"/>
</dbReference>
<dbReference type="Gene3D" id="1.20.1260.10">
    <property type="match status" value="1"/>
</dbReference>
<dbReference type="SUPFAM" id="SSF57802">
    <property type="entry name" value="Rubredoxin-like"/>
    <property type="match status" value="1"/>
</dbReference>
<dbReference type="EMBL" id="SLUI01000020">
    <property type="protein sequence ID" value="TCL32684.1"/>
    <property type="molecule type" value="Genomic_DNA"/>
</dbReference>
<accession>A0A4R1PS23</accession>
<gene>
    <name evidence="6" type="ORF">EV210_1203</name>
</gene>
<proteinExistence type="predicted"/>
<dbReference type="AlphaFoldDB" id="A0A4R1PS23"/>
<dbReference type="CDD" id="cd01041">
    <property type="entry name" value="Rubrerythrin"/>
    <property type="match status" value="1"/>
</dbReference>
<evidence type="ECO:0000259" key="4">
    <source>
        <dbReference type="PROSITE" id="PS50903"/>
    </source>
</evidence>
<evidence type="ECO:0000313" key="7">
    <source>
        <dbReference type="Proteomes" id="UP000295063"/>
    </source>
</evidence>
<protein>
    <submittedName>
        <fullName evidence="6">Rubrerythrin</fullName>
    </submittedName>
</protein>
<dbReference type="GO" id="GO:0016491">
    <property type="term" value="F:oxidoreductase activity"/>
    <property type="evidence" value="ECO:0007669"/>
    <property type="project" value="InterPro"/>
</dbReference>
<dbReference type="InterPro" id="IPR024934">
    <property type="entry name" value="Rubredoxin-like_dom"/>
</dbReference>
<dbReference type="Proteomes" id="UP000295063">
    <property type="component" value="Unassembled WGS sequence"/>
</dbReference>
<keyword evidence="2" id="KW-0813">Transport</keyword>
<dbReference type="InterPro" id="IPR052753">
    <property type="entry name" value="Rbr2/Nigerythrin"/>
</dbReference>
<evidence type="ECO:0000256" key="2">
    <source>
        <dbReference type="ARBA" id="ARBA00022448"/>
    </source>
</evidence>
<dbReference type="PANTHER" id="PTHR33746">
    <property type="entry name" value="RUBRERYTHRIN"/>
    <property type="match status" value="1"/>
</dbReference>
<evidence type="ECO:0000256" key="1">
    <source>
        <dbReference type="ARBA" id="ARBA00001965"/>
    </source>
</evidence>
<dbReference type="InterPro" id="IPR003251">
    <property type="entry name" value="Rr_diiron-bd_dom"/>
</dbReference>
<feature type="domain" description="Rubredoxin-like" evidence="4">
    <location>
        <begin position="130"/>
        <end position="163"/>
    </location>
</feature>
<evidence type="ECO:0000259" key="5">
    <source>
        <dbReference type="PROSITE" id="PS50905"/>
    </source>
</evidence>
<evidence type="ECO:0000313" key="6">
    <source>
        <dbReference type="EMBL" id="TCL32684.1"/>
    </source>
</evidence>